<proteinExistence type="predicted"/>
<protein>
    <submittedName>
        <fullName evidence="1">Uncharacterized protein</fullName>
    </submittedName>
</protein>
<accession>S4P4T0</accession>
<evidence type="ECO:0000313" key="1">
    <source>
        <dbReference type="EMBL" id="JAA85034.1"/>
    </source>
</evidence>
<organism evidence="1">
    <name type="scientific">Pararge aegeria</name>
    <name type="common">speckled wood butterfly</name>
    <dbReference type="NCBI Taxonomy" id="116150"/>
    <lineage>
        <taxon>Eukaryota</taxon>
        <taxon>Metazoa</taxon>
        <taxon>Ecdysozoa</taxon>
        <taxon>Arthropoda</taxon>
        <taxon>Hexapoda</taxon>
        <taxon>Insecta</taxon>
        <taxon>Pterygota</taxon>
        <taxon>Neoptera</taxon>
        <taxon>Endopterygota</taxon>
        <taxon>Lepidoptera</taxon>
        <taxon>Glossata</taxon>
        <taxon>Ditrysia</taxon>
        <taxon>Papilionoidea</taxon>
        <taxon>Nymphalidae</taxon>
        <taxon>Satyrinae</taxon>
        <taxon>Satyrini</taxon>
        <taxon>Parargina</taxon>
        <taxon>Pararge</taxon>
    </lineage>
</organism>
<reference evidence="1" key="2">
    <citation type="submission" date="2013-05" db="EMBL/GenBank/DDBJ databases">
        <authorList>
            <person name="Carter J.-M."/>
            <person name="Baker S.C."/>
            <person name="Pink R."/>
            <person name="Carter D.R.F."/>
            <person name="Collins A."/>
            <person name="Tomlin J."/>
            <person name="Gibbs M."/>
            <person name="Breuker C.J."/>
        </authorList>
    </citation>
    <scope>NUCLEOTIDE SEQUENCE</scope>
    <source>
        <tissue evidence="1">Ovary</tissue>
    </source>
</reference>
<dbReference type="EMBL" id="GAIX01007526">
    <property type="protein sequence ID" value="JAA85034.1"/>
    <property type="molecule type" value="Transcribed_RNA"/>
</dbReference>
<name>S4P4T0_9NEOP</name>
<sequence length="68" mass="8110">MLILDNMDTCKWTKRNIPRVTSHKDGQSRHCPDRLLFEYLPEHRTYTVTANNLLSHSNYVCRQFCLDL</sequence>
<reference evidence="1" key="1">
    <citation type="journal article" date="2013" name="BMC Genomics">
        <title>Unscrambling butterfly oogenesis.</title>
        <authorList>
            <person name="Carter J.M."/>
            <person name="Baker S.C."/>
            <person name="Pink R."/>
            <person name="Carter D.R."/>
            <person name="Collins A."/>
            <person name="Tomlin J."/>
            <person name="Gibbs M."/>
            <person name="Breuker C.J."/>
        </authorList>
    </citation>
    <scope>NUCLEOTIDE SEQUENCE</scope>
    <source>
        <tissue evidence="1">Ovary</tissue>
    </source>
</reference>
<dbReference type="AlphaFoldDB" id="S4P4T0"/>